<reference evidence="2" key="2">
    <citation type="journal article" date="2010" name="Antimicrob. Agents Chemother.">
        <title>Two novel antibiotic resistance genes, tet(44) and ant(6)-Ib, are located within a transferable pathogenicity island in Campylobacter fetus subsp. fetus.</title>
        <authorList>
            <person name="Abril C.E."/>
            <person name="Brodard I."/>
            <person name="Perreten V."/>
        </authorList>
    </citation>
    <scope>NUCLEOTIDE SEQUENCE</scope>
    <source>
        <strain evidence="2">IMD 523</strain>
    </source>
</reference>
<feature type="compositionally biased region" description="Basic and acidic residues" evidence="1">
    <location>
        <begin position="34"/>
        <end position="52"/>
    </location>
</feature>
<organism evidence="2">
    <name type="scientific">Campylobacter fetus subsp. fetus</name>
    <dbReference type="NCBI Taxonomy" id="32019"/>
    <lineage>
        <taxon>Bacteria</taxon>
        <taxon>Pseudomonadati</taxon>
        <taxon>Campylobacterota</taxon>
        <taxon>Epsilonproteobacteria</taxon>
        <taxon>Campylobacterales</taxon>
        <taxon>Campylobacteraceae</taxon>
        <taxon>Campylobacter</taxon>
    </lineage>
</organism>
<dbReference type="AlphaFoldDB" id="D8L9Z6"/>
<accession>D8L9Z6</accession>
<evidence type="ECO:0000313" key="2">
    <source>
        <dbReference type="EMBL" id="CBH51830.1"/>
    </source>
</evidence>
<reference evidence="2" key="1">
    <citation type="submission" date="2009-11" db="EMBL/GenBank/DDBJ databases">
        <authorList>
            <person name="Abril C.C.E."/>
        </authorList>
    </citation>
    <scope>NUCLEOTIDE SEQUENCE</scope>
    <source>
        <strain evidence="2">IMD 523</strain>
    </source>
</reference>
<proteinExistence type="predicted"/>
<feature type="region of interest" description="Disordered" evidence="1">
    <location>
        <begin position="30"/>
        <end position="52"/>
    </location>
</feature>
<evidence type="ECO:0000256" key="1">
    <source>
        <dbReference type="SAM" id="MobiDB-lite"/>
    </source>
</evidence>
<protein>
    <submittedName>
        <fullName evidence="2">Uncharacterized protein</fullName>
    </submittedName>
</protein>
<name>D8L9Z6_CAMFE</name>
<dbReference type="EMBL" id="FN594949">
    <property type="protein sequence ID" value="CBH51830.1"/>
    <property type="molecule type" value="Genomic_DNA"/>
</dbReference>
<sequence length="90" mass="9997">MMGILDKKKEFAFVNNASVTASSNVSEFINSGAADKKEDRKSNAGRPRKEGEKPVAVAIYLMPSEKERLENEAKEQFMSLSGYLKQKLLA</sequence>